<gene>
    <name evidence="5" type="ORF">HBH39_10805</name>
</gene>
<keyword evidence="6" id="KW-1185">Reference proteome</keyword>
<name>A0A6G9QKC5_9GAMM</name>
<organism evidence="5 6">
    <name type="scientific">Shewanella aestuarii</name>
    <dbReference type="NCBI Taxonomy" id="1028752"/>
    <lineage>
        <taxon>Bacteria</taxon>
        <taxon>Pseudomonadati</taxon>
        <taxon>Pseudomonadota</taxon>
        <taxon>Gammaproteobacteria</taxon>
        <taxon>Alteromonadales</taxon>
        <taxon>Shewanellaceae</taxon>
        <taxon>Shewanella</taxon>
    </lineage>
</organism>
<dbReference type="KEGG" id="saes:HBH39_10805"/>
<sequence length="419" mass="46705">MNKINQFFISFVAINCISLCAINYSLAAQITQANSDAGSVLQPTEQSAETPIFNDAVDNVDAQNGESQGWFEDFLSKLGADGEFNPDDGIDFSYLPGPFYNPEMSFGIGVSIVGLYQIDPEDKVSQLSSLVINGLASVNGALGVGIENKTFFNEDNQRLYINANIYDVPDVYYGVGYEFNNEDLNRIEFNSQTFQVNPMFLQRLSAHSFVGAGFDFTFARASDVDVASIDIDVDPLKEDSRNTGFNFLINYDTRDHVTNPQQGSISQLEVGIYRESFGGHHDFEVYNALHSAYYPILDDDTLAWQIRGRFSHGDVPWDHLSKIGGGNALRGYTTGRYRDKQMLLAQVEYRQHLTGRHGMVYWVGAGTIADSIDELTFDHLLPNVGVGYRLEVKPKVNLRLDLAYGKGDSGFYFNVNEAF</sequence>
<feature type="chain" id="PRO_5026149284" evidence="3">
    <location>
        <begin position="28"/>
        <end position="419"/>
    </location>
</feature>
<evidence type="ECO:0000256" key="3">
    <source>
        <dbReference type="SAM" id="SignalP"/>
    </source>
</evidence>
<dbReference type="InterPro" id="IPR000184">
    <property type="entry name" value="Bac_surfAg_D15"/>
</dbReference>
<protein>
    <submittedName>
        <fullName evidence="5">BamA/TamA family outer membrane protein</fullName>
    </submittedName>
</protein>
<evidence type="ECO:0000313" key="6">
    <source>
        <dbReference type="Proteomes" id="UP000502608"/>
    </source>
</evidence>
<dbReference type="Gene3D" id="2.40.160.50">
    <property type="entry name" value="membrane protein fhac: a member of the omp85/tpsb transporter family"/>
    <property type="match status" value="1"/>
</dbReference>
<keyword evidence="2" id="KW-0472">Membrane</keyword>
<dbReference type="Proteomes" id="UP000502608">
    <property type="component" value="Chromosome"/>
</dbReference>
<keyword evidence="3" id="KW-0732">Signal</keyword>
<feature type="domain" description="Bacterial surface antigen (D15)" evidence="4">
    <location>
        <begin position="181"/>
        <end position="419"/>
    </location>
</feature>
<feature type="signal peptide" evidence="3">
    <location>
        <begin position="1"/>
        <end position="27"/>
    </location>
</feature>
<evidence type="ECO:0000259" key="4">
    <source>
        <dbReference type="Pfam" id="PF01103"/>
    </source>
</evidence>
<evidence type="ECO:0000313" key="5">
    <source>
        <dbReference type="EMBL" id="QIR14912.1"/>
    </source>
</evidence>
<proteinExistence type="predicted"/>
<dbReference type="GO" id="GO:0019867">
    <property type="term" value="C:outer membrane"/>
    <property type="evidence" value="ECO:0007669"/>
    <property type="project" value="InterPro"/>
</dbReference>
<dbReference type="RefSeq" id="WP_167678149.1">
    <property type="nucleotide sequence ID" value="NZ_CP050313.1"/>
</dbReference>
<dbReference type="EMBL" id="CP050313">
    <property type="protein sequence ID" value="QIR14912.1"/>
    <property type="molecule type" value="Genomic_DNA"/>
</dbReference>
<comment type="subcellular location">
    <subcellularLocation>
        <location evidence="1">Membrane</location>
    </subcellularLocation>
</comment>
<dbReference type="AlphaFoldDB" id="A0A6G9QKC5"/>
<accession>A0A6G9QKC5</accession>
<dbReference type="Pfam" id="PF01103">
    <property type="entry name" value="Omp85"/>
    <property type="match status" value="1"/>
</dbReference>
<evidence type="ECO:0000256" key="2">
    <source>
        <dbReference type="ARBA" id="ARBA00023136"/>
    </source>
</evidence>
<reference evidence="5 6" key="1">
    <citation type="submission" date="2020-03" db="EMBL/GenBank/DDBJ databases">
        <title>Complete genome sequence of Shewanella sp.</title>
        <authorList>
            <person name="Kim Y.-S."/>
            <person name="Kim S.-J."/>
            <person name="Jung H.-K."/>
            <person name="Kim K.-H."/>
        </authorList>
    </citation>
    <scope>NUCLEOTIDE SEQUENCE [LARGE SCALE GENOMIC DNA]</scope>
    <source>
        <strain evidence="5 6">PN3F2</strain>
    </source>
</reference>
<evidence type="ECO:0000256" key="1">
    <source>
        <dbReference type="ARBA" id="ARBA00004370"/>
    </source>
</evidence>